<dbReference type="InterPro" id="IPR004095">
    <property type="entry name" value="TGS"/>
</dbReference>
<evidence type="ECO:0000313" key="16">
    <source>
        <dbReference type="EMBL" id="GGG32999.1"/>
    </source>
</evidence>
<evidence type="ECO:0000256" key="7">
    <source>
        <dbReference type="ARBA" id="ARBA00022833"/>
    </source>
</evidence>
<dbReference type="PANTHER" id="PTHR11451">
    <property type="entry name" value="THREONINE-TRNA LIGASE"/>
    <property type="match status" value="1"/>
</dbReference>
<keyword evidence="5 13" id="KW-0479">Metal-binding</keyword>
<evidence type="ECO:0000256" key="11">
    <source>
        <dbReference type="ARBA" id="ARBA00023146"/>
    </source>
</evidence>
<evidence type="ECO:0000256" key="6">
    <source>
        <dbReference type="ARBA" id="ARBA00022741"/>
    </source>
</evidence>
<protein>
    <recommendedName>
        <fullName evidence="13">Threonine--tRNA ligase</fullName>
        <ecNumber evidence="13">6.1.1.3</ecNumber>
    </recommendedName>
    <alternativeName>
        <fullName evidence="13">Threonyl-tRNA synthetase</fullName>
        <shortName evidence="13">ThrRS</shortName>
    </alternativeName>
</protein>
<dbReference type="HAMAP" id="MF_00184">
    <property type="entry name" value="Thr_tRNA_synth"/>
    <property type="match status" value="1"/>
</dbReference>
<dbReference type="InterPro" id="IPR036621">
    <property type="entry name" value="Anticodon-bd_dom_sf"/>
</dbReference>
<dbReference type="Gene3D" id="3.30.930.10">
    <property type="entry name" value="Bira Bifunctional Protein, Domain 2"/>
    <property type="match status" value="1"/>
</dbReference>
<evidence type="ECO:0000256" key="5">
    <source>
        <dbReference type="ARBA" id="ARBA00022723"/>
    </source>
</evidence>
<dbReference type="InterPro" id="IPR006195">
    <property type="entry name" value="aa-tRNA-synth_II"/>
</dbReference>
<evidence type="ECO:0000256" key="9">
    <source>
        <dbReference type="ARBA" id="ARBA00022884"/>
    </source>
</evidence>
<dbReference type="SUPFAM" id="SSF52954">
    <property type="entry name" value="Class II aaRS ABD-related"/>
    <property type="match status" value="1"/>
</dbReference>
<evidence type="ECO:0000256" key="12">
    <source>
        <dbReference type="ARBA" id="ARBA00049515"/>
    </source>
</evidence>
<reference evidence="17" key="1">
    <citation type="journal article" date="2019" name="Int. J. Syst. Evol. Microbiol.">
        <title>The Global Catalogue of Microorganisms (GCM) 10K type strain sequencing project: providing services to taxonomists for standard genome sequencing and annotation.</title>
        <authorList>
            <consortium name="The Broad Institute Genomics Platform"/>
            <consortium name="The Broad Institute Genome Sequencing Center for Infectious Disease"/>
            <person name="Wu L."/>
            <person name="Ma J."/>
        </authorList>
    </citation>
    <scope>NUCLEOTIDE SEQUENCE [LARGE SCALE GENOMIC DNA]</scope>
    <source>
        <strain evidence="17">CGMCC 1.15422</strain>
    </source>
</reference>
<dbReference type="InterPro" id="IPR004154">
    <property type="entry name" value="Anticodon-bd"/>
</dbReference>
<dbReference type="EMBL" id="BMIX01000003">
    <property type="protein sequence ID" value="GGG32999.1"/>
    <property type="molecule type" value="Genomic_DNA"/>
</dbReference>
<evidence type="ECO:0000313" key="17">
    <source>
        <dbReference type="Proteomes" id="UP000605733"/>
    </source>
</evidence>
<evidence type="ECO:0000256" key="8">
    <source>
        <dbReference type="ARBA" id="ARBA00022840"/>
    </source>
</evidence>
<evidence type="ECO:0000256" key="10">
    <source>
        <dbReference type="ARBA" id="ARBA00022917"/>
    </source>
</evidence>
<evidence type="ECO:0000256" key="2">
    <source>
        <dbReference type="ARBA" id="ARBA00022490"/>
    </source>
</evidence>
<feature type="binding site" evidence="13">
    <location>
        <position position="391"/>
    </location>
    <ligand>
        <name>Zn(2+)</name>
        <dbReference type="ChEBI" id="CHEBI:29105"/>
        <note>catalytic</note>
    </ligand>
</feature>
<dbReference type="PROSITE" id="PS50862">
    <property type="entry name" value="AA_TRNA_LIGASE_II"/>
    <property type="match status" value="1"/>
</dbReference>
<keyword evidence="8 13" id="KW-0067">ATP-binding</keyword>
<dbReference type="InterPro" id="IPR012675">
    <property type="entry name" value="Beta-grasp_dom_sf"/>
</dbReference>
<organism evidence="16 17">
    <name type="scientific">Christiangramia forsetii</name>
    <dbReference type="NCBI Taxonomy" id="411153"/>
    <lineage>
        <taxon>Bacteria</taxon>
        <taxon>Pseudomonadati</taxon>
        <taxon>Bacteroidota</taxon>
        <taxon>Flavobacteriia</taxon>
        <taxon>Flavobacteriales</taxon>
        <taxon>Flavobacteriaceae</taxon>
        <taxon>Christiangramia</taxon>
    </lineage>
</organism>
<feature type="domain" description="TGS" evidence="15">
    <location>
        <begin position="3"/>
        <end position="64"/>
    </location>
</feature>
<dbReference type="PROSITE" id="PS51880">
    <property type="entry name" value="TGS"/>
    <property type="match status" value="1"/>
</dbReference>
<feature type="binding site" evidence="13">
    <location>
        <position position="521"/>
    </location>
    <ligand>
        <name>Zn(2+)</name>
        <dbReference type="ChEBI" id="CHEBI:29105"/>
        <note>catalytic</note>
    </ligand>
</feature>
<dbReference type="InterPro" id="IPR012947">
    <property type="entry name" value="tRNA_SAD"/>
</dbReference>
<dbReference type="CDD" id="cd01667">
    <property type="entry name" value="TGS_ThrRS"/>
    <property type="match status" value="1"/>
</dbReference>
<dbReference type="CDD" id="cd00771">
    <property type="entry name" value="ThrRS_core"/>
    <property type="match status" value="1"/>
</dbReference>
<comment type="subcellular location">
    <subcellularLocation>
        <location evidence="13">Cytoplasm</location>
    </subcellularLocation>
</comment>
<keyword evidence="11 13" id="KW-0030">Aminoacyl-tRNA synthetase</keyword>
<dbReference type="InterPro" id="IPR047246">
    <property type="entry name" value="ThrRS_anticodon"/>
</dbReference>
<dbReference type="EC" id="6.1.1.3" evidence="13"/>
<dbReference type="Pfam" id="PF03129">
    <property type="entry name" value="HGTP_anticodon"/>
    <property type="match status" value="1"/>
</dbReference>
<dbReference type="InterPro" id="IPR033728">
    <property type="entry name" value="ThrRS_core"/>
</dbReference>
<dbReference type="PANTHER" id="PTHR11451:SF44">
    <property type="entry name" value="THREONINE--TRNA LIGASE, CHLOROPLASTIC_MITOCHONDRIAL 2"/>
    <property type="match status" value="1"/>
</dbReference>
<dbReference type="CDD" id="cd00860">
    <property type="entry name" value="ThrRS_anticodon"/>
    <property type="match status" value="1"/>
</dbReference>
<comment type="similarity">
    <text evidence="1 13">Belongs to the class-II aminoacyl-tRNA synthetase family.</text>
</comment>
<dbReference type="Gene3D" id="3.10.20.30">
    <property type="match status" value="1"/>
</dbReference>
<feature type="binding site" evidence="13">
    <location>
        <position position="340"/>
    </location>
    <ligand>
        <name>Zn(2+)</name>
        <dbReference type="ChEBI" id="CHEBI:29105"/>
        <note>catalytic</note>
    </ligand>
</feature>
<keyword evidence="7 13" id="KW-0862">Zinc</keyword>
<keyword evidence="9 13" id="KW-0694">RNA-binding</keyword>
<keyword evidence="10 13" id="KW-0648">Protein biosynthesis</keyword>
<keyword evidence="17" id="KW-1185">Reference proteome</keyword>
<sequence length="653" mass="74536">MNKMIKITLPDGSIKEFEKGTTPMDVAKSISEGLARNVISAKFNNETVEVSTPLNTDGDLVLFTWSNDEGKKAFWHSTSHVMAQAIQDLFPGAKLTIGPAIERGFYYDVDFGEQKISDNDFKRIEDRMLEIARGKHDFQLREASKDDALNFYKKENNQFKVELIENLQDGEITFCDHDTFTDLCRGGHIPNTGIIKAVKLMSVAGAYWRGDEKNPQLTRVYGISFPKQKELKEYLELLEEAKKRDHRKLGKELELFTFSQKVGQGLPLWLPKGAALRERLENFLKKAQKKAGYEMVVSPHIGSKELYVTSGHYAKYGEDSFQPISTPNEGEEFMLKPMNCPHHCEMYNASSWSYRDLPKRFAEFGTVYRYEQSGELHGLTRVRGFTQDDAHIFCMPEQLDEEFKKVIDLTLYVFSSLGFEDFTAQVSLRDPDNKEKYIGSDDAWEKAESAIINAADEKGLNYVVETGEAAFYGPKLDFMVKDALGRSWQLGTIQVDYNLPERFDLTYKGSDNESHRPVMIHRAPFGSMERFIAILLEHTGGNFPLWLMPEQAIILSLSEKYEKYSQKVLTLLENNEIRALADNRNETIGKKIREAEVNKYPYMLIVGEQEAKDGTISVRKHSEGDLGTMKIEDFANLINTEIDSTLKPFKTEV</sequence>
<dbReference type="SUPFAM" id="SSF55186">
    <property type="entry name" value="ThrRS/AlaRS common domain"/>
    <property type="match status" value="1"/>
</dbReference>
<evidence type="ECO:0000259" key="15">
    <source>
        <dbReference type="PROSITE" id="PS51880"/>
    </source>
</evidence>
<evidence type="ECO:0000256" key="4">
    <source>
        <dbReference type="ARBA" id="ARBA00022598"/>
    </source>
</evidence>
<comment type="cofactor">
    <cofactor evidence="13">
        <name>Zn(2+)</name>
        <dbReference type="ChEBI" id="CHEBI:29105"/>
    </cofactor>
    <text evidence="13">Binds 1 zinc ion per subunit.</text>
</comment>
<comment type="caution">
    <text evidence="16">The sequence shown here is derived from an EMBL/GenBank/DDBJ whole genome shotgun (WGS) entry which is preliminary data.</text>
</comment>
<dbReference type="Pfam" id="PF07973">
    <property type="entry name" value="tRNA_SAD"/>
    <property type="match status" value="1"/>
</dbReference>
<dbReference type="GO" id="GO:0016874">
    <property type="term" value="F:ligase activity"/>
    <property type="evidence" value="ECO:0007669"/>
    <property type="project" value="UniProtKB-KW"/>
</dbReference>
<dbReference type="SMART" id="SM00863">
    <property type="entry name" value="tRNA_SAD"/>
    <property type="match status" value="1"/>
</dbReference>
<dbReference type="Proteomes" id="UP000605733">
    <property type="component" value="Unassembled WGS sequence"/>
</dbReference>
<keyword evidence="4 13" id="KW-0436">Ligase</keyword>
<dbReference type="SUPFAM" id="SSF55681">
    <property type="entry name" value="Class II aaRS and biotin synthetases"/>
    <property type="match status" value="1"/>
</dbReference>
<dbReference type="SUPFAM" id="SSF81271">
    <property type="entry name" value="TGS-like"/>
    <property type="match status" value="1"/>
</dbReference>
<dbReference type="Gene3D" id="3.30.980.10">
    <property type="entry name" value="Threonyl-trna Synthetase, Chain A, domain 2"/>
    <property type="match status" value="1"/>
</dbReference>
<dbReference type="InterPro" id="IPR002314">
    <property type="entry name" value="aa-tRNA-synt_IIb"/>
</dbReference>
<dbReference type="InterPro" id="IPR018163">
    <property type="entry name" value="Thr/Ala-tRNA-synth_IIc_edit"/>
</dbReference>
<comment type="catalytic activity">
    <reaction evidence="12 13">
        <text>tRNA(Thr) + L-threonine + ATP = L-threonyl-tRNA(Thr) + AMP + diphosphate + H(+)</text>
        <dbReference type="Rhea" id="RHEA:24624"/>
        <dbReference type="Rhea" id="RHEA-COMP:9670"/>
        <dbReference type="Rhea" id="RHEA-COMP:9704"/>
        <dbReference type="ChEBI" id="CHEBI:15378"/>
        <dbReference type="ChEBI" id="CHEBI:30616"/>
        <dbReference type="ChEBI" id="CHEBI:33019"/>
        <dbReference type="ChEBI" id="CHEBI:57926"/>
        <dbReference type="ChEBI" id="CHEBI:78442"/>
        <dbReference type="ChEBI" id="CHEBI:78534"/>
        <dbReference type="ChEBI" id="CHEBI:456215"/>
        <dbReference type="EC" id="6.1.1.3"/>
    </reaction>
</comment>
<dbReference type="Pfam" id="PF02824">
    <property type="entry name" value="TGS"/>
    <property type="match status" value="1"/>
</dbReference>
<keyword evidence="6 13" id="KW-0547">Nucleotide-binding</keyword>
<evidence type="ECO:0000256" key="1">
    <source>
        <dbReference type="ARBA" id="ARBA00008226"/>
    </source>
</evidence>
<dbReference type="InterPro" id="IPR012676">
    <property type="entry name" value="TGS-like"/>
</dbReference>
<dbReference type="Gene3D" id="3.40.50.800">
    <property type="entry name" value="Anticodon-binding domain"/>
    <property type="match status" value="1"/>
</dbReference>
<evidence type="ECO:0000256" key="3">
    <source>
        <dbReference type="ARBA" id="ARBA00022555"/>
    </source>
</evidence>
<comment type="caution">
    <text evidence="13">Lacks conserved residue(s) required for the propagation of feature annotation.</text>
</comment>
<evidence type="ECO:0000259" key="14">
    <source>
        <dbReference type="PROSITE" id="PS50862"/>
    </source>
</evidence>
<proteinExistence type="inferred from homology"/>
<dbReference type="Pfam" id="PF00587">
    <property type="entry name" value="tRNA-synt_2b"/>
    <property type="match status" value="1"/>
</dbReference>
<dbReference type="InterPro" id="IPR045864">
    <property type="entry name" value="aa-tRNA-synth_II/BPL/LPL"/>
</dbReference>
<gene>
    <name evidence="13 16" type="primary">thrS</name>
    <name evidence="16" type="ORF">GCM10011532_15740</name>
</gene>
<dbReference type="InterPro" id="IPR002320">
    <property type="entry name" value="Thr-tRNA-ligase_IIa"/>
</dbReference>
<dbReference type="Gene3D" id="3.30.54.20">
    <property type="match status" value="1"/>
</dbReference>
<name>A0ABQ1WK14_9FLAO</name>
<dbReference type="NCBIfam" id="TIGR00418">
    <property type="entry name" value="thrS"/>
    <property type="match status" value="1"/>
</dbReference>
<dbReference type="PRINTS" id="PR01047">
    <property type="entry name" value="TRNASYNTHTHR"/>
</dbReference>
<keyword evidence="3 13" id="KW-0820">tRNA-binding</keyword>
<keyword evidence="2 13" id="KW-0963">Cytoplasm</keyword>
<comment type="subunit">
    <text evidence="13">Homodimer.</text>
</comment>
<accession>A0ABQ1WK14</accession>
<evidence type="ECO:0000256" key="13">
    <source>
        <dbReference type="HAMAP-Rule" id="MF_00184"/>
    </source>
</evidence>
<feature type="domain" description="Aminoacyl-transfer RNA synthetases class-II family profile" evidence="14">
    <location>
        <begin position="245"/>
        <end position="544"/>
    </location>
</feature>